<evidence type="ECO:0000256" key="1">
    <source>
        <dbReference type="ARBA" id="ARBA00022723"/>
    </source>
</evidence>
<dbReference type="Pfam" id="PF01753">
    <property type="entry name" value="zf-MYND"/>
    <property type="match status" value="1"/>
</dbReference>
<organism evidence="6 7">
    <name type="scientific">Rhizoclosmatium globosum</name>
    <dbReference type="NCBI Taxonomy" id="329046"/>
    <lineage>
        <taxon>Eukaryota</taxon>
        <taxon>Fungi</taxon>
        <taxon>Fungi incertae sedis</taxon>
        <taxon>Chytridiomycota</taxon>
        <taxon>Chytridiomycota incertae sedis</taxon>
        <taxon>Chytridiomycetes</taxon>
        <taxon>Chytridiales</taxon>
        <taxon>Chytriomycetaceae</taxon>
        <taxon>Rhizoclosmatium</taxon>
    </lineage>
</organism>
<dbReference type="OrthoDB" id="5945798at2759"/>
<evidence type="ECO:0000256" key="4">
    <source>
        <dbReference type="PROSITE-ProRule" id="PRU00134"/>
    </source>
</evidence>
<evidence type="ECO:0000313" key="6">
    <source>
        <dbReference type="EMBL" id="ORY41037.1"/>
    </source>
</evidence>
<keyword evidence="7" id="KW-1185">Reference proteome</keyword>
<dbReference type="SUPFAM" id="SSF144232">
    <property type="entry name" value="HIT/MYND zinc finger-like"/>
    <property type="match status" value="1"/>
</dbReference>
<dbReference type="EMBL" id="MCGO01000033">
    <property type="protein sequence ID" value="ORY41037.1"/>
    <property type="molecule type" value="Genomic_DNA"/>
</dbReference>
<evidence type="ECO:0000313" key="7">
    <source>
        <dbReference type="Proteomes" id="UP000193642"/>
    </source>
</evidence>
<name>A0A1Y2C2C9_9FUNG</name>
<reference evidence="6 7" key="1">
    <citation type="submission" date="2016-07" db="EMBL/GenBank/DDBJ databases">
        <title>Pervasive Adenine N6-methylation of Active Genes in Fungi.</title>
        <authorList>
            <consortium name="DOE Joint Genome Institute"/>
            <person name="Mondo S.J."/>
            <person name="Dannebaum R.O."/>
            <person name="Kuo R.C."/>
            <person name="Labutti K."/>
            <person name="Haridas S."/>
            <person name="Kuo A."/>
            <person name="Salamov A."/>
            <person name="Ahrendt S.R."/>
            <person name="Lipzen A."/>
            <person name="Sullivan W."/>
            <person name="Andreopoulos W.B."/>
            <person name="Clum A."/>
            <person name="Lindquist E."/>
            <person name="Daum C."/>
            <person name="Ramamoorthy G.K."/>
            <person name="Gryganskyi A."/>
            <person name="Culley D."/>
            <person name="Magnuson J.K."/>
            <person name="James T.Y."/>
            <person name="O'Malley M.A."/>
            <person name="Stajich J.E."/>
            <person name="Spatafora J.W."/>
            <person name="Visel A."/>
            <person name="Grigoriev I.V."/>
        </authorList>
    </citation>
    <scope>NUCLEOTIDE SEQUENCE [LARGE SCALE GENOMIC DNA]</scope>
    <source>
        <strain evidence="6 7">JEL800</strain>
    </source>
</reference>
<dbReference type="Proteomes" id="UP000193642">
    <property type="component" value="Unassembled WGS sequence"/>
</dbReference>
<accession>A0A1Y2C2C9</accession>
<dbReference type="InterPro" id="IPR002893">
    <property type="entry name" value="Znf_MYND"/>
</dbReference>
<evidence type="ECO:0000256" key="2">
    <source>
        <dbReference type="ARBA" id="ARBA00022771"/>
    </source>
</evidence>
<sequence length="380" mass="42634">MGKFQRPKKMPAGLYRVSLNTANSIPEAFELLRHQVEDDPDSNGHAALKQGTILYSNLFGNATLPEKLQLLELMIKAAKLGESAETPRPPELCDALQDFILTTSVDHPLVRAVGLYLAAEVTRKEDFLYGVKAALEECTAGDAAAGLDEYSEGVLKKFGCEVDTALFWCDEGARKASDLWERGQIKQLRNFSMSRIRTLPPGLNYYLEYYLGMYMRTFHIDFEEGCPTTVQDEEFIVEFARDSRHHMFHRAIAGFCAWKISILLNSPVPKRLATALERFKSIPREELQSTIWGYMDVIETLDSAIYGKTVGWVVLIESAAKSPSIQENWSGHSCAGCSTHSIHSTEGSFKKCSKCQGRYYCSSSCQLKDWKAGHKYSCMS</sequence>
<protein>
    <recommendedName>
        <fullName evidence="5">MYND-type domain-containing protein</fullName>
    </recommendedName>
</protein>
<keyword evidence="2 4" id="KW-0863">Zinc-finger</keyword>
<gene>
    <name evidence="6" type="ORF">BCR33DRAFT_719130</name>
</gene>
<proteinExistence type="predicted"/>
<feature type="domain" description="MYND-type" evidence="5">
    <location>
        <begin position="334"/>
        <end position="378"/>
    </location>
</feature>
<dbReference type="GO" id="GO:0008270">
    <property type="term" value="F:zinc ion binding"/>
    <property type="evidence" value="ECO:0007669"/>
    <property type="project" value="UniProtKB-KW"/>
</dbReference>
<evidence type="ECO:0000259" key="5">
    <source>
        <dbReference type="PROSITE" id="PS50865"/>
    </source>
</evidence>
<dbReference type="PROSITE" id="PS50865">
    <property type="entry name" value="ZF_MYND_2"/>
    <property type="match status" value="1"/>
</dbReference>
<evidence type="ECO:0000256" key="3">
    <source>
        <dbReference type="ARBA" id="ARBA00022833"/>
    </source>
</evidence>
<keyword evidence="3" id="KW-0862">Zinc</keyword>
<dbReference type="AlphaFoldDB" id="A0A1Y2C2C9"/>
<keyword evidence="1" id="KW-0479">Metal-binding</keyword>
<comment type="caution">
    <text evidence="6">The sequence shown here is derived from an EMBL/GenBank/DDBJ whole genome shotgun (WGS) entry which is preliminary data.</text>
</comment>
<dbReference type="Gene3D" id="6.10.140.2220">
    <property type="match status" value="1"/>
</dbReference>